<evidence type="ECO:0000313" key="3">
    <source>
        <dbReference type="Proteomes" id="UP000615026"/>
    </source>
</evidence>
<dbReference type="RefSeq" id="WP_193992821.1">
    <property type="nucleotide sequence ID" value="NZ_JADEXP010000061.1"/>
</dbReference>
<keyword evidence="1" id="KW-0812">Transmembrane</keyword>
<keyword evidence="3" id="KW-1185">Reference proteome</keyword>
<keyword evidence="1" id="KW-0472">Membrane</keyword>
<reference evidence="2" key="1">
    <citation type="submission" date="2020-10" db="EMBL/GenBank/DDBJ databases">
        <authorList>
            <person name="Castelo-Branco R."/>
            <person name="Eusebio N."/>
            <person name="Adriana R."/>
            <person name="Vieira A."/>
            <person name="Brugerolle De Fraissinette N."/>
            <person name="Rezende De Castro R."/>
            <person name="Schneider M.P."/>
            <person name="Vasconcelos V."/>
            <person name="Leao P.N."/>
        </authorList>
    </citation>
    <scope>NUCLEOTIDE SEQUENCE</scope>
    <source>
        <strain evidence="2">LEGE 11479</strain>
    </source>
</reference>
<proteinExistence type="predicted"/>
<keyword evidence="1" id="KW-1133">Transmembrane helix</keyword>
<evidence type="ECO:0000256" key="1">
    <source>
        <dbReference type="SAM" id="Phobius"/>
    </source>
</evidence>
<name>A0A928X493_LEPEC</name>
<accession>A0A928X493</accession>
<protein>
    <submittedName>
        <fullName evidence="2">Uncharacterized protein</fullName>
    </submittedName>
</protein>
<sequence length="49" mass="5603">MRHHQDEVKVAVYSAQMAAPEQQRAQDVLLALMMGLSAIAVMGLRYYYF</sequence>
<dbReference type="AlphaFoldDB" id="A0A928X493"/>
<dbReference type="Proteomes" id="UP000615026">
    <property type="component" value="Unassembled WGS sequence"/>
</dbReference>
<feature type="transmembrane region" description="Helical" evidence="1">
    <location>
        <begin position="28"/>
        <end position="48"/>
    </location>
</feature>
<dbReference type="EMBL" id="JADEXP010000061">
    <property type="protein sequence ID" value="MBE9066843.1"/>
    <property type="molecule type" value="Genomic_DNA"/>
</dbReference>
<comment type="caution">
    <text evidence="2">The sequence shown here is derived from an EMBL/GenBank/DDBJ whole genome shotgun (WGS) entry which is preliminary data.</text>
</comment>
<evidence type="ECO:0000313" key="2">
    <source>
        <dbReference type="EMBL" id="MBE9066843.1"/>
    </source>
</evidence>
<organism evidence="2 3">
    <name type="scientific">Leptolyngbya cf. ectocarpi LEGE 11479</name>
    <dbReference type="NCBI Taxonomy" id="1828722"/>
    <lineage>
        <taxon>Bacteria</taxon>
        <taxon>Bacillati</taxon>
        <taxon>Cyanobacteriota</taxon>
        <taxon>Cyanophyceae</taxon>
        <taxon>Leptolyngbyales</taxon>
        <taxon>Leptolyngbyaceae</taxon>
        <taxon>Leptolyngbya group</taxon>
        <taxon>Leptolyngbya</taxon>
    </lineage>
</organism>
<gene>
    <name evidence="2" type="ORF">IQ260_09275</name>
</gene>